<gene>
    <name evidence="3" type="ORF">mRhiFer1_008257</name>
</gene>
<comment type="caution">
    <text evidence="3">The sequence shown here is derived from an EMBL/GenBank/DDBJ whole genome shotgun (WGS) entry which is preliminary data.</text>
</comment>
<evidence type="ECO:0000256" key="1">
    <source>
        <dbReference type="SAM" id="Coils"/>
    </source>
</evidence>
<reference evidence="3 4" key="1">
    <citation type="journal article" date="2020" name="Nature">
        <title>Six reference-quality genomes reveal evolution of bat adaptations.</title>
        <authorList>
            <person name="Jebb D."/>
            <person name="Huang Z."/>
            <person name="Pippel M."/>
            <person name="Hughes G.M."/>
            <person name="Lavrichenko K."/>
            <person name="Devanna P."/>
            <person name="Winkler S."/>
            <person name="Jermiin L.S."/>
            <person name="Skirmuntt E.C."/>
            <person name="Katzourakis A."/>
            <person name="Burkitt-Gray L."/>
            <person name="Ray D.A."/>
            <person name="Sullivan K.A.M."/>
            <person name="Roscito J.G."/>
            <person name="Kirilenko B.M."/>
            <person name="Davalos L.M."/>
            <person name="Corthals A.P."/>
            <person name="Power M.L."/>
            <person name="Jones G."/>
            <person name="Ransome R.D."/>
            <person name="Dechmann D.K.N."/>
            <person name="Locatelli A.G."/>
            <person name="Puechmaille S.J."/>
            <person name="Fedrigo O."/>
            <person name="Jarvis E.D."/>
            <person name="Hiller M."/>
            <person name="Vernes S.C."/>
            <person name="Myers E.W."/>
            <person name="Teeling E.C."/>
        </authorList>
    </citation>
    <scope>NUCLEOTIDE SEQUENCE [LARGE SCALE GENOMIC DNA]</scope>
    <source>
        <strain evidence="3">MRhiFer1</strain>
        <tissue evidence="3">Lung</tissue>
    </source>
</reference>
<feature type="domain" description="L1 transposable element trimerization" evidence="2">
    <location>
        <begin position="101"/>
        <end position="142"/>
    </location>
</feature>
<keyword evidence="1" id="KW-0175">Coiled coil</keyword>
<dbReference type="PANTHER" id="PTHR11505">
    <property type="entry name" value="L1 TRANSPOSABLE ELEMENT-RELATED"/>
    <property type="match status" value="1"/>
</dbReference>
<dbReference type="EMBL" id="JACAGC010000012">
    <property type="protein sequence ID" value="KAF6327539.1"/>
    <property type="molecule type" value="Genomic_DNA"/>
</dbReference>
<accession>A0A7J7VQY4</accession>
<dbReference type="FunFam" id="1.20.5.390:FF:000005">
    <property type="entry name" value="LINE-1 retrotransposable element ORF1 protein"/>
    <property type="match status" value="1"/>
</dbReference>
<sequence length="173" mass="20684">MNNQGNKTAQKETEKFPEKELKDMEICDLNDREFKNAVLKKLNEMQENTERKFNELINTIKEQHEHFTKEIEILKKNQIEFLEIKHSIEEIKNEITSLGSRVDQMEERISDIEDRNMEMTQMEEERDLRLKRNERTLQELSDSIRKSNIRIMGILEGKEREKGTGSIFKQIVN</sequence>
<dbReference type="InterPro" id="IPR035301">
    <property type="entry name" value="L1_trimer"/>
</dbReference>
<dbReference type="Proteomes" id="UP000585614">
    <property type="component" value="Unassembled WGS sequence"/>
</dbReference>
<evidence type="ECO:0000313" key="4">
    <source>
        <dbReference type="Proteomes" id="UP000585614"/>
    </source>
</evidence>
<organism evidence="3 4">
    <name type="scientific">Rhinolophus ferrumequinum</name>
    <name type="common">Greater horseshoe bat</name>
    <dbReference type="NCBI Taxonomy" id="59479"/>
    <lineage>
        <taxon>Eukaryota</taxon>
        <taxon>Metazoa</taxon>
        <taxon>Chordata</taxon>
        <taxon>Craniata</taxon>
        <taxon>Vertebrata</taxon>
        <taxon>Euteleostomi</taxon>
        <taxon>Mammalia</taxon>
        <taxon>Eutheria</taxon>
        <taxon>Laurasiatheria</taxon>
        <taxon>Chiroptera</taxon>
        <taxon>Yinpterochiroptera</taxon>
        <taxon>Rhinolophoidea</taxon>
        <taxon>Rhinolophidae</taxon>
        <taxon>Rhinolophinae</taxon>
        <taxon>Rhinolophus</taxon>
    </lineage>
</organism>
<protein>
    <recommendedName>
        <fullName evidence="2">L1 transposable element trimerization domain-containing protein</fullName>
    </recommendedName>
</protein>
<evidence type="ECO:0000259" key="2">
    <source>
        <dbReference type="Pfam" id="PF17489"/>
    </source>
</evidence>
<feature type="coiled-coil region" evidence="1">
    <location>
        <begin position="39"/>
        <end position="150"/>
    </location>
</feature>
<evidence type="ECO:0000313" key="3">
    <source>
        <dbReference type="EMBL" id="KAF6327539.1"/>
    </source>
</evidence>
<dbReference type="InterPro" id="IPR004244">
    <property type="entry name" value="Transposase_22"/>
</dbReference>
<dbReference type="Pfam" id="PF17489">
    <property type="entry name" value="Tnp_22_trimer"/>
    <property type="match status" value="1"/>
</dbReference>
<dbReference type="AlphaFoldDB" id="A0A7J7VQY4"/>
<name>A0A7J7VQY4_RHIFE</name>
<proteinExistence type="predicted"/>
<dbReference type="Gene3D" id="1.20.5.390">
    <property type="entry name" value="L1 transposable element, trimerization domain"/>
    <property type="match status" value="1"/>
</dbReference>